<organism evidence="2">
    <name type="scientific">Ignisphaera aggregans</name>
    <dbReference type="NCBI Taxonomy" id="334771"/>
    <lineage>
        <taxon>Archaea</taxon>
        <taxon>Thermoproteota</taxon>
        <taxon>Thermoprotei</taxon>
        <taxon>Desulfurococcales</taxon>
        <taxon>Desulfurococcaceae</taxon>
        <taxon>Ignisphaera</taxon>
    </lineage>
</organism>
<dbReference type="Gene3D" id="1.10.3210.10">
    <property type="entry name" value="Hypothetical protein af1432"/>
    <property type="match status" value="1"/>
</dbReference>
<dbReference type="AlphaFoldDB" id="A0A7J3IA09"/>
<evidence type="ECO:0000259" key="1">
    <source>
        <dbReference type="PROSITE" id="PS51831"/>
    </source>
</evidence>
<dbReference type="EMBL" id="DTAI01000256">
    <property type="protein sequence ID" value="HGN37620.1"/>
    <property type="molecule type" value="Genomic_DNA"/>
</dbReference>
<evidence type="ECO:0000313" key="2">
    <source>
        <dbReference type="EMBL" id="HGN37620.1"/>
    </source>
</evidence>
<sequence length="449" mass="52406">MSIDMDRYKIVKDAVHGYIKIYHHELPIVDSYAFQRLRRIKQLSVADIVYPGAVHTRFQHSLGTAHIAETMIRELLRKLRLKQYDIDRYTVLIRLLALLHDVGHGPFSHLFEDCILLPKGLTHEDVGALIVMNIDDLSSRIDSILSAYGYSTSHIAKALKSKGVDEWPFTSNITGETSEKALFYIIKGIFSADIIDYLLRDSYYTGAGYGDNIDWYRISYYLYIYSDKLVIDYRALDVFEQMIIARLHMFSTVYYHKTVRAAYKFLGDILKKIDELKLLDFEKHLNSIERYIELDDYSVLLNDRVRNLSEVREFLSRRIPYKAVAEHRILLPNNVKSLGYLFDVGKKIIEESLEESLRSRGIDVSRDRDFFVDTPKLSLNPMLTTDDAYIMLEGGYMQRRRVYELPWINIPKAVAVVRVYIRRTLLDKSSIIREIFNSIVEGDNLRSFY</sequence>
<dbReference type="PANTHER" id="PTHR11373">
    <property type="entry name" value="DEOXYNUCLEOSIDE TRIPHOSPHATE TRIPHOSPHOHYDROLASE"/>
    <property type="match status" value="1"/>
</dbReference>
<name>A0A7J3IA09_9CREN</name>
<dbReference type="PROSITE" id="PS51831">
    <property type="entry name" value="HD"/>
    <property type="match status" value="1"/>
</dbReference>
<dbReference type="GO" id="GO:0006203">
    <property type="term" value="P:dGTP catabolic process"/>
    <property type="evidence" value="ECO:0007669"/>
    <property type="project" value="TreeGrafter"/>
</dbReference>
<dbReference type="CDD" id="cd00077">
    <property type="entry name" value="HDc"/>
    <property type="match status" value="1"/>
</dbReference>
<dbReference type="InterPro" id="IPR006674">
    <property type="entry name" value="HD_domain"/>
</dbReference>
<dbReference type="PANTHER" id="PTHR11373:SF4">
    <property type="entry name" value="DEOXYNUCLEOSIDE TRIPHOSPHATE TRIPHOSPHOHYDROLASE SAMHD1"/>
    <property type="match status" value="1"/>
</dbReference>
<accession>A0A7J3IA09</accession>
<dbReference type="InterPro" id="IPR050135">
    <property type="entry name" value="dGTPase-like"/>
</dbReference>
<dbReference type="InterPro" id="IPR045509">
    <property type="entry name" value="HD_assoc_2"/>
</dbReference>
<dbReference type="InterPro" id="IPR003607">
    <property type="entry name" value="HD/PDEase_dom"/>
</dbReference>
<protein>
    <submittedName>
        <fullName evidence="2">HD domain-containing protein</fullName>
    </submittedName>
</protein>
<dbReference type="Pfam" id="PF19276">
    <property type="entry name" value="HD_assoc_2"/>
    <property type="match status" value="1"/>
</dbReference>
<dbReference type="SMART" id="SM00471">
    <property type="entry name" value="HDc"/>
    <property type="match status" value="1"/>
</dbReference>
<gene>
    <name evidence="2" type="ORF">ENT87_08780</name>
</gene>
<dbReference type="GO" id="GO:0008832">
    <property type="term" value="F:dGTPase activity"/>
    <property type="evidence" value="ECO:0007669"/>
    <property type="project" value="TreeGrafter"/>
</dbReference>
<dbReference type="SUPFAM" id="SSF109604">
    <property type="entry name" value="HD-domain/PDEase-like"/>
    <property type="match status" value="1"/>
</dbReference>
<feature type="domain" description="HD" evidence="1">
    <location>
        <begin position="57"/>
        <end position="198"/>
    </location>
</feature>
<reference evidence="2" key="1">
    <citation type="journal article" date="2020" name="mSystems">
        <title>Genome- and Community-Level Interaction Insights into Carbon Utilization and Element Cycling Functions of Hydrothermarchaeota in Hydrothermal Sediment.</title>
        <authorList>
            <person name="Zhou Z."/>
            <person name="Liu Y."/>
            <person name="Xu W."/>
            <person name="Pan J."/>
            <person name="Luo Z.H."/>
            <person name="Li M."/>
        </authorList>
    </citation>
    <scope>NUCLEOTIDE SEQUENCE [LARGE SCALE GENOMIC DNA]</scope>
    <source>
        <strain evidence="2">SpSt-618</strain>
    </source>
</reference>
<proteinExistence type="predicted"/>
<comment type="caution">
    <text evidence="2">The sequence shown here is derived from an EMBL/GenBank/DDBJ whole genome shotgun (WGS) entry which is preliminary data.</text>
</comment>
<dbReference type="Pfam" id="PF01966">
    <property type="entry name" value="HD"/>
    <property type="match status" value="1"/>
</dbReference>